<evidence type="ECO:0000313" key="2">
    <source>
        <dbReference type="Proteomes" id="UP000325576"/>
    </source>
</evidence>
<comment type="caution">
    <text evidence="1">The sequence shown here is derived from an EMBL/GenBank/DDBJ whole genome shotgun (WGS) entry which is preliminary data.</text>
</comment>
<protein>
    <recommendedName>
        <fullName evidence="3">DUF2190 family protein</fullName>
    </recommendedName>
</protein>
<proteinExistence type="predicted"/>
<organism evidence="1 2">
    <name type="scientific">Rhodococcus erythropolis</name>
    <name type="common">Arthrobacter picolinophilus</name>
    <dbReference type="NCBI Taxonomy" id="1833"/>
    <lineage>
        <taxon>Bacteria</taxon>
        <taxon>Bacillati</taxon>
        <taxon>Actinomycetota</taxon>
        <taxon>Actinomycetes</taxon>
        <taxon>Mycobacteriales</taxon>
        <taxon>Nocardiaceae</taxon>
        <taxon>Rhodococcus</taxon>
        <taxon>Rhodococcus erythropolis group</taxon>
    </lineage>
</organism>
<dbReference type="Proteomes" id="UP000325576">
    <property type="component" value="Unassembled WGS sequence"/>
</dbReference>
<evidence type="ECO:0000313" key="1">
    <source>
        <dbReference type="EMBL" id="KAB2587293.1"/>
    </source>
</evidence>
<sequence>MTRIEPGFKGAKLVGAVVDTAANPGLGSNAKTYVVGANAAKYNVPTDASVVLFVDEQDAGIGMPASPADNAVVKLVNSNTSAAIAVTGVSNLTSIAAGKEVTLYAGDVAGAGNLWVSVATGTVSA</sequence>
<dbReference type="AlphaFoldDB" id="A0A5N5EBH9"/>
<dbReference type="EMBL" id="MRBO01000021">
    <property type="protein sequence ID" value="KAB2587293.1"/>
    <property type="molecule type" value="Genomic_DNA"/>
</dbReference>
<gene>
    <name evidence="1" type="ORF">BS297_01030</name>
</gene>
<evidence type="ECO:0008006" key="3">
    <source>
        <dbReference type="Google" id="ProtNLM"/>
    </source>
</evidence>
<accession>A0A5N5EBH9</accession>
<reference evidence="1 2" key="1">
    <citation type="journal article" date="2017" name="Poromechanics V (2013)">
        <title>Genomic Characterization of the Arsenic-Tolerant Actinobacterium, &lt;i&gt;Rhodococcus erythropolis&lt;/i&gt; S43.</title>
        <authorList>
            <person name="Retamal-Morales G."/>
            <person name="Mehnert M."/>
            <person name="Schwabe R."/>
            <person name="Tischler D."/>
            <person name="Schloemann M."/>
            <person name="Levican G.J."/>
        </authorList>
    </citation>
    <scope>NUCLEOTIDE SEQUENCE [LARGE SCALE GENOMIC DNA]</scope>
    <source>
        <strain evidence="1 2">S43</strain>
    </source>
</reference>
<name>A0A5N5EBH9_RHOER</name>